<reference evidence="2 3" key="1">
    <citation type="submission" date="2016-08" db="EMBL/GenBank/DDBJ databases">
        <title>The complete genome of Streptomyces subrutilus 10-1-1.</title>
        <authorList>
            <person name="Chen X."/>
        </authorList>
    </citation>
    <scope>NUCLEOTIDE SEQUENCE [LARGE SCALE GENOMIC DNA]</scope>
    <source>
        <strain evidence="2 3">10-1-1</strain>
    </source>
</reference>
<evidence type="ECO:0000256" key="1">
    <source>
        <dbReference type="SAM" id="MobiDB-lite"/>
    </source>
</evidence>
<dbReference type="Proteomes" id="UP000095705">
    <property type="component" value="Unassembled WGS sequence"/>
</dbReference>
<accession>A0A1E5PLF6</accession>
<evidence type="ECO:0008006" key="4">
    <source>
        <dbReference type="Google" id="ProtNLM"/>
    </source>
</evidence>
<gene>
    <name evidence="2" type="ORF">BGK67_01965</name>
</gene>
<keyword evidence="3" id="KW-1185">Reference proteome</keyword>
<name>A0A1E5PLF6_9ACTN</name>
<dbReference type="EMBL" id="MEHK01000001">
    <property type="protein sequence ID" value="OEJ30283.1"/>
    <property type="molecule type" value="Genomic_DNA"/>
</dbReference>
<evidence type="ECO:0000313" key="3">
    <source>
        <dbReference type="Proteomes" id="UP000095705"/>
    </source>
</evidence>
<evidence type="ECO:0000313" key="2">
    <source>
        <dbReference type="EMBL" id="OEJ30283.1"/>
    </source>
</evidence>
<comment type="caution">
    <text evidence="2">The sequence shown here is derived from an EMBL/GenBank/DDBJ whole genome shotgun (WGS) entry which is preliminary data.</text>
</comment>
<sequence>MILMSVDVLPPARSQQEPSPQAVMLPESATSWAVGTLMATVPGSAHLAEQVLSAAATQACLPVTELAKAMVAGSRGTPLPSDVLRALDDSVQAARRQNTEPRRSGTYLMPTRKDAERALARFFDARVRLCAAPDDQEARRAVDDAVYTLCVLMGQPTPFAAVNEALQYTSA</sequence>
<dbReference type="InterPro" id="IPR033457">
    <property type="entry name" value="DUF5133"/>
</dbReference>
<protein>
    <recommendedName>
        <fullName evidence="4">DUF5133 domain-containing protein</fullName>
    </recommendedName>
</protein>
<organism evidence="2 3">
    <name type="scientific">Streptomyces subrutilus</name>
    <dbReference type="NCBI Taxonomy" id="36818"/>
    <lineage>
        <taxon>Bacteria</taxon>
        <taxon>Bacillati</taxon>
        <taxon>Actinomycetota</taxon>
        <taxon>Actinomycetes</taxon>
        <taxon>Kitasatosporales</taxon>
        <taxon>Streptomycetaceae</taxon>
        <taxon>Streptomyces</taxon>
    </lineage>
</organism>
<proteinExistence type="predicted"/>
<dbReference type="AlphaFoldDB" id="A0A1E5PLF6"/>
<feature type="region of interest" description="Disordered" evidence="1">
    <location>
        <begin position="1"/>
        <end position="20"/>
    </location>
</feature>
<dbReference type="Pfam" id="PF17196">
    <property type="entry name" value="DUF5133"/>
    <property type="match status" value="1"/>
</dbReference>